<name>A0A9R0P489_AMYMS</name>
<accession>A0A9R0P489</accession>
<protein>
    <submittedName>
        <fullName evidence="1">Uncharacterized protein</fullName>
    </submittedName>
</protein>
<proteinExistence type="predicted"/>
<dbReference type="AlphaFoldDB" id="A0A9R0P489"/>
<dbReference type="KEGG" id="amn:RAM_37275"/>
<reference evidence="1 2" key="1">
    <citation type="journal article" date="2011" name="J. Bacteriol.">
        <title>Whole genome sequence of the rifamycin B-producing strain Amycolatopsis mediterranei S699.</title>
        <authorList>
            <person name="Verma M."/>
            <person name="Kaur J."/>
            <person name="Kumar M."/>
            <person name="Kumari K."/>
            <person name="Saxena A."/>
            <person name="Anand S."/>
            <person name="Nigam A."/>
            <person name="Ravi V."/>
            <person name="Raghuvanshi S."/>
            <person name="Khurana P."/>
            <person name="Tyagi A.K."/>
            <person name="Khurana J.P."/>
            <person name="Lal R."/>
        </authorList>
    </citation>
    <scope>NUCLEOTIDE SEQUENCE [LARGE SCALE GENOMIC DNA]</scope>
    <source>
        <strain evidence="1 2">S699</strain>
    </source>
</reference>
<evidence type="ECO:0000313" key="1">
    <source>
        <dbReference type="EMBL" id="AEK45922.1"/>
    </source>
</evidence>
<organism evidence="1 2">
    <name type="scientific">Amycolatopsis mediterranei (strain S699)</name>
    <name type="common">Nocardia mediterranei</name>
    <dbReference type="NCBI Taxonomy" id="713604"/>
    <lineage>
        <taxon>Bacteria</taxon>
        <taxon>Bacillati</taxon>
        <taxon>Actinomycetota</taxon>
        <taxon>Actinomycetes</taxon>
        <taxon>Pseudonocardiales</taxon>
        <taxon>Pseudonocardiaceae</taxon>
        <taxon>Amycolatopsis</taxon>
    </lineage>
</organism>
<keyword evidence="2" id="KW-1185">Reference proteome</keyword>
<dbReference type="EMBL" id="CP002896">
    <property type="protein sequence ID" value="AEK45922.1"/>
    <property type="molecule type" value="Genomic_DNA"/>
</dbReference>
<dbReference type="Proteomes" id="UP000006138">
    <property type="component" value="Chromosome"/>
</dbReference>
<gene>
    <name evidence="1" type="ordered locus">RAM_37275</name>
</gene>
<sequence length="33" mass="3633">MQHGQSWIGDIDAQVFSLVRALAADHERGTHAD</sequence>
<evidence type="ECO:0000313" key="2">
    <source>
        <dbReference type="Proteomes" id="UP000006138"/>
    </source>
</evidence>